<protein>
    <submittedName>
        <fullName evidence="1">Uncharacterized protein</fullName>
    </submittedName>
</protein>
<comment type="caution">
    <text evidence="1">The sequence shown here is derived from an EMBL/GenBank/DDBJ whole genome shotgun (WGS) entry which is preliminary data.</text>
</comment>
<evidence type="ECO:0000313" key="1">
    <source>
        <dbReference type="EMBL" id="GFR93614.1"/>
    </source>
</evidence>
<accession>A0AAV4H778</accession>
<gene>
    <name evidence="1" type="ORF">ElyMa_000897400</name>
</gene>
<keyword evidence="2" id="KW-1185">Reference proteome</keyword>
<proteinExistence type="predicted"/>
<name>A0AAV4H778_9GAST</name>
<dbReference type="EMBL" id="BMAT01001843">
    <property type="protein sequence ID" value="GFR93614.1"/>
    <property type="molecule type" value="Genomic_DNA"/>
</dbReference>
<reference evidence="1 2" key="1">
    <citation type="journal article" date="2021" name="Elife">
        <title>Chloroplast acquisition without the gene transfer in kleptoplastic sea slugs, Plakobranchus ocellatus.</title>
        <authorList>
            <person name="Maeda T."/>
            <person name="Takahashi S."/>
            <person name="Yoshida T."/>
            <person name="Shimamura S."/>
            <person name="Takaki Y."/>
            <person name="Nagai Y."/>
            <person name="Toyoda A."/>
            <person name="Suzuki Y."/>
            <person name="Arimoto A."/>
            <person name="Ishii H."/>
            <person name="Satoh N."/>
            <person name="Nishiyama T."/>
            <person name="Hasebe M."/>
            <person name="Maruyama T."/>
            <person name="Minagawa J."/>
            <person name="Obokata J."/>
            <person name="Shigenobu S."/>
        </authorList>
    </citation>
    <scope>NUCLEOTIDE SEQUENCE [LARGE SCALE GENOMIC DNA]</scope>
</reference>
<organism evidence="1 2">
    <name type="scientific">Elysia marginata</name>
    <dbReference type="NCBI Taxonomy" id="1093978"/>
    <lineage>
        <taxon>Eukaryota</taxon>
        <taxon>Metazoa</taxon>
        <taxon>Spiralia</taxon>
        <taxon>Lophotrochozoa</taxon>
        <taxon>Mollusca</taxon>
        <taxon>Gastropoda</taxon>
        <taxon>Heterobranchia</taxon>
        <taxon>Euthyneura</taxon>
        <taxon>Panpulmonata</taxon>
        <taxon>Sacoglossa</taxon>
        <taxon>Placobranchoidea</taxon>
        <taxon>Plakobranchidae</taxon>
        <taxon>Elysia</taxon>
    </lineage>
</organism>
<evidence type="ECO:0000313" key="2">
    <source>
        <dbReference type="Proteomes" id="UP000762676"/>
    </source>
</evidence>
<sequence>MILHAQIQGRQNTEHFLSSCKVVFSQGRPIGVLQEHESAIRIFKGQTNPLSASFTIFTTEGSAKKWHETFTTTSTQRRGLLNGCDDWVVLSRPLRVG</sequence>
<dbReference type="AlphaFoldDB" id="A0AAV4H778"/>
<dbReference type="Proteomes" id="UP000762676">
    <property type="component" value="Unassembled WGS sequence"/>
</dbReference>